<gene>
    <name evidence="1" type="ORF">BFJ63_vAg13548</name>
</gene>
<organism evidence="1 2">
    <name type="scientific">Fusarium oxysporum f. sp. narcissi</name>
    <dbReference type="NCBI Taxonomy" id="451672"/>
    <lineage>
        <taxon>Eukaryota</taxon>
        <taxon>Fungi</taxon>
        <taxon>Dikarya</taxon>
        <taxon>Ascomycota</taxon>
        <taxon>Pezizomycotina</taxon>
        <taxon>Sordariomycetes</taxon>
        <taxon>Hypocreomycetidae</taxon>
        <taxon>Hypocreales</taxon>
        <taxon>Nectriaceae</taxon>
        <taxon>Fusarium</taxon>
        <taxon>Fusarium oxysporum species complex</taxon>
    </lineage>
</organism>
<evidence type="ECO:0000313" key="2">
    <source>
        <dbReference type="Proteomes" id="UP000290540"/>
    </source>
</evidence>
<name>A0A4Q2V8N5_FUSOX</name>
<sequence>MRITIARIEGLPHVVAAPRKPLAVLGTRRVGWLQWVKAKLSGR</sequence>
<accession>A0A4Q2V8N5</accession>
<reference evidence="1 2" key="1">
    <citation type="submission" date="2016-12" db="EMBL/GenBank/DDBJ databases">
        <title>Draft genome sequence of Fusarium oxysporum causing rot on Narcissus.</title>
        <authorList>
            <person name="Armitage A.D."/>
            <person name="Taylor A."/>
            <person name="Clarkson J.P."/>
            <person name="Harrison R.J."/>
            <person name="Jackson A.C."/>
        </authorList>
    </citation>
    <scope>NUCLEOTIDE SEQUENCE [LARGE SCALE GENOMIC DNA]</scope>
    <source>
        <strain evidence="1 2">N139</strain>
    </source>
</reference>
<evidence type="ECO:0000313" key="1">
    <source>
        <dbReference type="EMBL" id="RYC83601.1"/>
    </source>
</evidence>
<dbReference type="EMBL" id="MQTW01000147">
    <property type="protein sequence ID" value="RYC83601.1"/>
    <property type="molecule type" value="Genomic_DNA"/>
</dbReference>
<protein>
    <submittedName>
        <fullName evidence="1">Uncharacterized protein</fullName>
    </submittedName>
</protein>
<proteinExistence type="predicted"/>
<comment type="caution">
    <text evidence="1">The sequence shown here is derived from an EMBL/GenBank/DDBJ whole genome shotgun (WGS) entry which is preliminary data.</text>
</comment>
<dbReference type="AlphaFoldDB" id="A0A4Q2V8N5"/>
<dbReference type="Proteomes" id="UP000290540">
    <property type="component" value="Unassembled WGS sequence"/>
</dbReference>